<dbReference type="EMBL" id="JAXCLX010000001">
    <property type="protein sequence ID" value="MDY0871956.1"/>
    <property type="molecule type" value="Genomic_DNA"/>
</dbReference>
<evidence type="ECO:0000313" key="2">
    <source>
        <dbReference type="EMBL" id="MDY0871956.1"/>
    </source>
</evidence>
<evidence type="ECO:0000313" key="3">
    <source>
        <dbReference type="Proteomes" id="UP001271769"/>
    </source>
</evidence>
<organism evidence="2 3">
    <name type="scientific">Dongia rigui</name>
    <dbReference type="NCBI Taxonomy" id="940149"/>
    <lineage>
        <taxon>Bacteria</taxon>
        <taxon>Pseudomonadati</taxon>
        <taxon>Pseudomonadota</taxon>
        <taxon>Alphaproteobacteria</taxon>
        <taxon>Rhodospirillales</taxon>
        <taxon>Dongiaceae</taxon>
        <taxon>Dongia</taxon>
    </lineage>
</organism>
<protein>
    <submittedName>
        <fullName evidence="2">VOC family protein</fullName>
    </submittedName>
</protein>
<dbReference type="PANTHER" id="PTHR34109:SF1">
    <property type="entry name" value="VOC DOMAIN-CONTAINING PROTEIN"/>
    <property type="match status" value="1"/>
</dbReference>
<accession>A0ABU5DXC0</accession>
<dbReference type="PANTHER" id="PTHR34109">
    <property type="entry name" value="BNAUNNG04460D PROTEIN-RELATED"/>
    <property type="match status" value="1"/>
</dbReference>
<dbReference type="Proteomes" id="UP001271769">
    <property type="component" value="Unassembled WGS sequence"/>
</dbReference>
<gene>
    <name evidence="2" type="ORF">SMD31_08480</name>
</gene>
<name>A0ABU5DXC0_9PROT</name>
<comment type="caution">
    <text evidence="2">The sequence shown here is derived from an EMBL/GenBank/DDBJ whole genome shotgun (WGS) entry which is preliminary data.</text>
</comment>
<dbReference type="InterPro" id="IPR029068">
    <property type="entry name" value="Glyas_Bleomycin-R_OHBP_Dase"/>
</dbReference>
<dbReference type="SUPFAM" id="SSF54593">
    <property type="entry name" value="Glyoxalase/Bleomycin resistance protein/Dihydroxybiphenyl dioxygenase"/>
    <property type="match status" value="1"/>
</dbReference>
<dbReference type="Gene3D" id="3.30.720.110">
    <property type="match status" value="1"/>
</dbReference>
<keyword evidence="3" id="KW-1185">Reference proteome</keyword>
<dbReference type="RefSeq" id="WP_320500379.1">
    <property type="nucleotide sequence ID" value="NZ_JAXCLX010000001.1"/>
</dbReference>
<dbReference type="InterPro" id="IPR004360">
    <property type="entry name" value="Glyas_Fos-R_dOase_dom"/>
</dbReference>
<reference evidence="2 3" key="1">
    <citation type="journal article" date="2013" name="Antonie Van Leeuwenhoek">
        <title>Dongia rigui sp. nov., isolated from freshwater of a large wetland in Korea.</title>
        <authorList>
            <person name="Baik K.S."/>
            <person name="Hwang Y.M."/>
            <person name="Choi J.S."/>
            <person name="Kwon J."/>
            <person name="Seong C.N."/>
        </authorList>
    </citation>
    <scope>NUCLEOTIDE SEQUENCE [LARGE SCALE GENOMIC DNA]</scope>
    <source>
        <strain evidence="2 3">04SU4-P</strain>
    </source>
</reference>
<dbReference type="PROSITE" id="PS51819">
    <property type="entry name" value="VOC"/>
    <property type="match status" value="1"/>
</dbReference>
<feature type="domain" description="VOC" evidence="1">
    <location>
        <begin position="2"/>
        <end position="123"/>
    </location>
</feature>
<dbReference type="Gene3D" id="3.30.720.120">
    <property type="match status" value="1"/>
</dbReference>
<proteinExistence type="predicted"/>
<dbReference type="Pfam" id="PF00903">
    <property type="entry name" value="Glyoxalase"/>
    <property type="match status" value="1"/>
</dbReference>
<dbReference type="InterPro" id="IPR037523">
    <property type="entry name" value="VOC_core"/>
</dbReference>
<evidence type="ECO:0000259" key="1">
    <source>
        <dbReference type="PROSITE" id="PS51819"/>
    </source>
</evidence>
<sequence length="128" mass="14190">MTAKIFPAIKYDDAPEALGWLKSAFGFEPHAVHKDDAGDIQHAEMKMGEAMIMFGGKRAPDKTNPWCTEPMGVYVCVDDIEAHYARAKAAGAEIVRPLADTFYGSREYSARDCGGHLWSFGTYDPWNV</sequence>